<evidence type="ECO:0000256" key="6">
    <source>
        <dbReference type="ARBA" id="ARBA00023004"/>
    </source>
</evidence>
<feature type="short sequence motif" description="Cx2C motif 1" evidence="9">
    <location>
        <begin position="208"/>
        <end position="211"/>
    </location>
</feature>
<dbReference type="PANTHER" id="PTHR13273">
    <property type="entry name" value="ANAMORSIN"/>
    <property type="match status" value="1"/>
</dbReference>
<dbReference type="Pfam" id="PF05093">
    <property type="entry name" value="CIAPIN1"/>
    <property type="match status" value="1"/>
</dbReference>
<keyword evidence="12" id="KW-1185">Reference proteome</keyword>
<comment type="similarity">
    <text evidence="2 9">Belongs to the anamorsin family.</text>
</comment>
<keyword evidence="6 9" id="KW-0408">Iron</keyword>
<dbReference type="InterPro" id="IPR046408">
    <property type="entry name" value="CIAPIN1"/>
</dbReference>
<comment type="caution">
    <text evidence="9">Lacks conserved residue(s) required for the propagation of feature annotation.</text>
</comment>
<dbReference type="AlphaFoldDB" id="A0ABD2P307"/>
<feature type="binding site" evidence="9">
    <location>
        <position position="180"/>
    </location>
    <ligand>
        <name>[2Fe-2S] cluster</name>
        <dbReference type="ChEBI" id="CHEBI:190135"/>
    </ligand>
</feature>
<comment type="domain">
    <text evidence="9">The N-terminal domain has structural similarity with S-adenosyl-L-methionine-dependent methyltransferases, but does not bind S-adenosyl-L-methionine. It is required for correct assembly of the 2 Fe-S clusters.</text>
</comment>
<feature type="binding site" evidence="9">
    <location>
        <position position="177"/>
    </location>
    <ligand>
        <name>[2Fe-2S] cluster</name>
        <dbReference type="ChEBI" id="CHEBI:190135"/>
    </ligand>
</feature>
<keyword evidence="9" id="KW-0001">2Fe-2S</keyword>
<keyword evidence="4 9" id="KW-0963">Cytoplasm</keyword>
<keyword evidence="8 9" id="KW-0496">Mitochondrion</keyword>
<gene>
    <name evidence="11" type="ORF">HHI36_019401</name>
</gene>
<keyword evidence="7 9" id="KW-0411">Iron-sulfur</keyword>
<dbReference type="GO" id="GO:0016226">
    <property type="term" value="P:iron-sulfur cluster assembly"/>
    <property type="evidence" value="ECO:0007669"/>
    <property type="project" value="UniProtKB-UniRule"/>
</dbReference>
<proteinExistence type="inferred from homology"/>
<dbReference type="GO" id="GO:0046872">
    <property type="term" value="F:metal ion binding"/>
    <property type="evidence" value="ECO:0007669"/>
    <property type="project" value="UniProtKB-KW"/>
</dbReference>
<comment type="function">
    <text evidence="9">Component of the cytosolic iron-sulfur (Fe-S) protein assembly (CIA) machinery. Required for the maturation of extramitochondrial Fe-S proteins. Part of an electron transfer chain functioning in an early step of cytosolic Fe-S biogenesis, facilitating the de novo assembly of a [4Fe-4S] cluster on the cytosolic Fe-S scaffold complex. Electrons are transferred from NADPH via a FAD- and FMN-containing diflavin oxidoreductase. Together with the diflavin oxidoreductase, also required for the assembly of the diferric tyrosyl radical cofactor of ribonucleotide reductase (RNR), probably by providing electrons for reduction during radical cofactor maturation in the catalytic small subunit.</text>
</comment>
<feature type="binding site" evidence="9">
    <location>
        <position position="168"/>
    </location>
    <ligand>
        <name>[2Fe-2S] cluster</name>
        <dbReference type="ChEBI" id="CHEBI:190135"/>
    </ligand>
</feature>
<dbReference type="GO" id="GO:0051539">
    <property type="term" value="F:4 iron, 4 sulfur cluster binding"/>
    <property type="evidence" value="ECO:0007669"/>
    <property type="project" value="UniProtKB-KW"/>
</dbReference>
<evidence type="ECO:0000313" key="12">
    <source>
        <dbReference type="Proteomes" id="UP001516400"/>
    </source>
</evidence>
<feature type="binding site" evidence="9">
    <location>
        <position position="211"/>
    </location>
    <ligand>
        <name>[4Fe-4S] cluster</name>
        <dbReference type="ChEBI" id="CHEBI:49883"/>
    </ligand>
</feature>
<feature type="binding site" evidence="9">
    <location>
        <position position="222"/>
    </location>
    <ligand>
        <name>[4Fe-4S] cluster</name>
        <dbReference type="ChEBI" id="CHEBI:49883"/>
    </ligand>
</feature>
<comment type="subunit">
    <text evidence="9">Monomer.</text>
</comment>
<feature type="binding site" evidence="9">
    <location>
        <position position="208"/>
    </location>
    <ligand>
        <name>[4Fe-4S] cluster</name>
        <dbReference type="ChEBI" id="CHEBI:49883"/>
    </ligand>
</feature>
<evidence type="ECO:0000256" key="8">
    <source>
        <dbReference type="ARBA" id="ARBA00023128"/>
    </source>
</evidence>
<feature type="region of interest" description="Fe-S binding site B" evidence="9">
    <location>
        <begin position="208"/>
        <end position="222"/>
    </location>
</feature>
<comment type="cofactor">
    <cofactor evidence="9">
        <name>[2Fe-2S] cluster</name>
        <dbReference type="ChEBI" id="CHEBI:190135"/>
    </cofactor>
</comment>
<dbReference type="EMBL" id="JABFTP020000165">
    <property type="protein sequence ID" value="KAL3285291.1"/>
    <property type="molecule type" value="Genomic_DNA"/>
</dbReference>
<evidence type="ECO:0000259" key="10">
    <source>
        <dbReference type="Pfam" id="PF05093"/>
    </source>
</evidence>
<evidence type="ECO:0000256" key="1">
    <source>
        <dbReference type="ARBA" id="ARBA00001966"/>
    </source>
</evidence>
<comment type="domain">
    <text evidence="9">The C-terminal domain binds 2 Fe-S clusters but is otherwise mostly in an intrinsically disordered conformation.</text>
</comment>
<name>A0ABD2P307_9CUCU</name>
<dbReference type="GO" id="GO:0051537">
    <property type="term" value="F:2 iron, 2 sulfur cluster binding"/>
    <property type="evidence" value="ECO:0007669"/>
    <property type="project" value="UniProtKB-UniRule"/>
</dbReference>
<feature type="binding site" evidence="9">
    <location>
        <position position="219"/>
    </location>
    <ligand>
        <name>[4Fe-4S] cluster</name>
        <dbReference type="ChEBI" id="CHEBI:49883"/>
    </ligand>
</feature>
<sequence>MDIRDYIKNAESCLVVCPKEELQTVQESVKNSHSVVIKTQEDLEGITAESKDLIFVYYPKKSITNELASQLLSISKPGSKLVIQSDSSELDFLLKTNGFVNLNQEKDSITICEKPTYQLGSSARIDLKKSPAVWKIDDDNEEDELIDSDQLLDEDDLKRPDPTTLKVCGTTGKRKACKNCSCGLAEELADEAKSGKVVDTTDAPKSSCGNCYLGDAFRCASCPYLGMPAFKPGEKIQLTDNQLKSDL</sequence>
<evidence type="ECO:0000256" key="5">
    <source>
        <dbReference type="ARBA" id="ARBA00022723"/>
    </source>
</evidence>
<feature type="short sequence motif" description="Cx2C motif 2" evidence="9">
    <location>
        <begin position="219"/>
        <end position="222"/>
    </location>
</feature>
<comment type="cofactor">
    <cofactor evidence="1 9">
        <name>[4Fe-4S] cluster</name>
        <dbReference type="ChEBI" id="CHEBI:49883"/>
    </cofactor>
</comment>
<comment type="domain">
    <text evidence="9">The twin Cx2C motifs are involved in the recognition by the mitochondrial MIA40-ERV1 disulfide relay system. The formation of 2 disulfide bonds in the Cx2C motifs through dithiol/disulfide exchange reactions effectively traps the protein in the mitochondrial intermembrane space.</text>
</comment>
<feature type="binding site" evidence="9">
    <location>
        <position position="182"/>
    </location>
    <ligand>
        <name>[2Fe-2S] cluster</name>
        <dbReference type="ChEBI" id="CHEBI:190135"/>
    </ligand>
</feature>
<dbReference type="GO" id="GO:0009055">
    <property type="term" value="F:electron transfer activity"/>
    <property type="evidence" value="ECO:0007669"/>
    <property type="project" value="UniProtKB-UniRule"/>
</dbReference>
<evidence type="ECO:0000256" key="7">
    <source>
        <dbReference type="ARBA" id="ARBA00023014"/>
    </source>
</evidence>
<evidence type="ECO:0000256" key="9">
    <source>
        <dbReference type="HAMAP-Rule" id="MF_03115"/>
    </source>
</evidence>
<protein>
    <recommendedName>
        <fullName evidence="9">Anamorsin homolog</fullName>
    </recommendedName>
    <alternativeName>
        <fullName evidence="9">Fe-S cluster assembly protein DRE2 homolog</fullName>
    </alternativeName>
</protein>
<comment type="subcellular location">
    <subcellularLocation>
        <location evidence="9">Cytoplasm</location>
    </subcellularLocation>
    <subcellularLocation>
        <location evidence="9">Mitochondrion intermembrane space</location>
    </subcellularLocation>
</comment>
<dbReference type="HAMAP" id="MF_03115">
    <property type="entry name" value="Anamorsin"/>
    <property type="match status" value="1"/>
</dbReference>
<keyword evidence="3 9" id="KW-0004">4Fe-4S</keyword>
<dbReference type="PANTHER" id="PTHR13273:SF14">
    <property type="entry name" value="ANAMORSIN"/>
    <property type="match status" value="1"/>
</dbReference>
<evidence type="ECO:0000256" key="2">
    <source>
        <dbReference type="ARBA" id="ARBA00008169"/>
    </source>
</evidence>
<evidence type="ECO:0000256" key="4">
    <source>
        <dbReference type="ARBA" id="ARBA00022490"/>
    </source>
</evidence>
<reference evidence="11 12" key="1">
    <citation type="journal article" date="2021" name="BMC Biol.">
        <title>Horizontally acquired antibacterial genes associated with adaptive radiation of ladybird beetles.</title>
        <authorList>
            <person name="Li H.S."/>
            <person name="Tang X.F."/>
            <person name="Huang Y.H."/>
            <person name="Xu Z.Y."/>
            <person name="Chen M.L."/>
            <person name="Du X.Y."/>
            <person name="Qiu B.Y."/>
            <person name="Chen P.T."/>
            <person name="Zhang W."/>
            <person name="Slipinski A."/>
            <person name="Escalona H.E."/>
            <person name="Waterhouse R.M."/>
            <person name="Zwick A."/>
            <person name="Pang H."/>
        </authorList>
    </citation>
    <scope>NUCLEOTIDE SEQUENCE [LARGE SCALE GENOMIC DNA]</scope>
    <source>
        <strain evidence="11">SYSU2018</strain>
    </source>
</reference>
<evidence type="ECO:0000256" key="3">
    <source>
        <dbReference type="ARBA" id="ARBA00022485"/>
    </source>
</evidence>
<comment type="caution">
    <text evidence="11">The sequence shown here is derived from an EMBL/GenBank/DDBJ whole genome shotgun (WGS) entry which is preliminary data.</text>
</comment>
<dbReference type="GO" id="GO:0005758">
    <property type="term" value="C:mitochondrial intermembrane space"/>
    <property type="evidence" value="ECO:0007669"/>
    <property type="project" value="UniProtKB-SubCell"/>
</dbReference>
<dbReference type="InterPro" id="IPR007785">
    <property type="entry name" value="Anamorsin"/>
</dbReference>
<keyword evidence="5 9" id="KW-0479">Metal-binding</keyword>
<feature type="domain" description="Anamorsin C-terminal" evidence="10">
    <location>
        <begin position="199"/>
        <end position="238"/>
    </location>
</feature>
<evidence type="ECO:0000313" key="11">
    <source>
        <dbReference type="EMBL" id="KAL3285291.1"/>
    </source>
</evidence>
<organism evidence="11 12">
    <name type="scientific">Cryptolaemus montrouzieri</name>
    <dbReference type="NCBI Taxonomy" id="559131"/>
    <lineage>
        <taxon>Eukaryota</taxon>
        <taxon>Metazoa</taxon>
        <taxon>Ecdysozoa</taxon>
        <taxon>Arthropoda</taxon>
        <taxon>Hexapoda</taxon>
        <taxon>Insecta</taxon>
        <taxon>Pterygota</taxon>
        <taxon>Neoptera</taxon>
        <taxon>Endopterygota</taxon>
        <taxon>Coleoptera</taxon>
        <taxon>Polyphaga</taxon>
        <taxon>Cucujiformia</taxon>
        <taxon>Coccinelloidea</taxon>
        <taxon>Coccinellidae</taxon>
        <taxon>Scymninae</taxon>
        <taxon>Scymnini</taxon>
        <taxon>Cryptolaemus</taxon>
    </lineage>
</organism>
<accession>A0ABD2P307</accession>
<dbReference type="Proteomes" id="UP001516400">
    <property type="component" value="Unassembled WGS sequence"/>
</dbReference>